<reference evidence="1 2" key="1">
    <citation type="submission" date="2022-10" db="EMBL/GenBank/DDBJ databases">
        <title>Comparative genomics and taxonomic characterization of three novel marine species of genus Reichenbachiella exhibiting antioxidant and polysaccharide degradation activities.</title>
        <authorList>
            <person name="Muhammad N."/>
            <person name="Lee Y.-J."/>
            <person name="Ko J."/>
            <person name="Kim S.-G."/>
        </authorList>
    </citation>
    <scope>NUCLEOTIDE SEQUENCE [LARGE SCALE GENOMIC DNA]</scope>
    <source>
        <strain evidence="1 2">ABR2-5</strain>
    </source>
</reference>
<dbReference type="Proteomes" id="UP001300692">
    <property type="component" value="Unassembled WGS sequence"/>
</dbReference>
<evidence type="ECO:0000313" key="2">
    <source>
        <dbReference type="Proteomes" id="UP001300692"/>
    </source>
</evidence>
<gene>
    <name evidence="1" type="ORF">N7U62_03345</name>
</gene>
<accession>A0ABT3CQZ4</accession>
<protein>
    <submittedName>
        <fullName evidence="1">Transcription elongation protein SprT</fullName>
    </submittedName>
</protein>
<sequence length="205" mass="23980">MRNEKHRSAFERHLPALAVDYCFELWQQLNFNLKITPNRKSKYGDYRYDPNTGKHSISVNGGLNPYAFLITYIHEVAHKTNFDIHQNKVSPHGKEWKHQFKKLMIPMLREDVFPMDILRPLARHMKNPKATSVSDPELFKALRAHDKGGSSTYLSEIEIGQKFLFQQKIYRKIEHRRTRVLCEHSDSGKQYLISGSAPVSPFKNQ</sequence>
<evidence type="ECO:0000313" key="1">
    <source>
        <dbReference type="EMBL" id="MCV9385678.1"/>
    </source>
</evidence>
<organism evidence="1 2">
    <name type="scientific">Reichenbachiella ulvae</name>
    <dbReference type="NCBI Taxonomy" id="2980104"/>
    <lineage>
        <taxon>Bacteria</taxon>
        <taxon>Pseudomonadati</taxon>
        <taxon>Bacteroidota</taxon>
        <taxon>Cytophagia</taxon>
        <taxon>Cytophagales</taxon>
        <taxon>Reichenbachiellaceae</taxon>
        <taxon>Reichenbachiella</taxon>
    </lineage>
</organism>
<proteinExistence type="predicted"/>
<dbReference type="EMBL" id="JAOYOD010000001">
    <property type="protein sequence ID" value="MCV9385678.1"/>
    <property type="molecule type" value="Genomic_DNA"/>
</dbReference>
<keyword evidence="2" id="KW-1185">Reference proteome</keyword>
<comment type="caution">
    <text evidence="1">The sequence shown here is derived from an EMBL/GenBank/DDBJ whole genome shotgun (WGS) entry which is preliminary data.</text>
</comment>
<name>A0ABT3CQZ4_9BACT</name>
<dbReference type="RefSeq" id="WP_264136462.1">
    <property type="nucleotide sequence ID" value="NZ_JAOYOD010000001.1"/>
</dbReference>